<dbReference type="PANTHER" id="PTHR12736:SF7">
    <property type="entry name" value="LANC-LIKE PROTEIN 3"/>
    <property type="match status" value="1"/>
</dbReference>
<gene>
    <name evidence="2" type="primary">spaC</name>
    <name evidence="3" type="ORF">CNEO2_960003</name>
    <name evidence="2" type="ORF">CNEO_10177</name>
</gene>
<evidence type="ECO:0000313" key="3">
    <source>
        <dbReference type="EMBL" id="CAI3697772.1"/>
    </source>
</evidence>
<dbReference type="PRINTS" id="PR01953">
    <property type="entry name" value="SPACPROTEIN"/>
</dbReference>
<proteinExistence type="predicted"/>
<dbReference type="EMBL" id="CAMTCP010000299">
    <property type="protein sequence ID" value="CAI3697772.1"/>
    <property type="molecule type" value="Genomic_DNA"/>
</dbReference>
<name>A0AA86MD52_9CLOT</name>
<dbReference type="Proteomes" id="UP000789738">
    <property type="component" value="Unassembled WGS sequence"/>
</dbReference>
<dbReference type="SMART" id="SM01260">
    <property type="entry name" value="LANC_like"/>
    <property type="match status" value="1"/>
</dbReference>
<evidence type="ECO:0000313" key="4">
    <source>
        <dbReference type="Proteomes" id="UP000789738"/>
    </source>
</evidence>
<dbReference type="EMBL" id="CAKJVE010000001">
    <property type="protein sequence ID" value="CAG9701652.1"/>
    <property type="molecule type" value="Genomic_DNA"/>
</dbReference>
<dbReference type="Pfam" id="PF05147">
    <property type="entry name" value="LANC_like"/>
    <property type="match status" value="1"/>
</dbReference>
<feature type="binding site" evidence="1">
    <location>
        <position position="345"/>
    </location>
    <ligand>
        <name>Zn(2+)</name>
        <dbReference type="ChEBI" id="CHEBI:29105"/>
    </ligand>
</feature>
<dbReference type="Proteomes" id="UP001189143">
    <property type="component" value="Unassembled WGS sequence"/>
</dbReference>
<dbReference type="GO" id="GO:0046872">
    <property type="term" value="F:metal ion binding"/>
    <property type="evidence" value="ECO:0007669"/>
    <property type="project" value="UniProtKB-KW"/>
</dbReference>
<dbReference type="SUPFAM" id="SSF158745">
    <property type="entry name" value="LanC-like"/>
    <property type="match status" value="1"/>
</dbReference>
<dbReference type="InterPro" id="IPR020452">
    <property type="entry name" value="Subtilin_biosynthesis_SpaC"/>
</dbReference>
<dbReference type="AlphaFoldDB" id="A0AA86MD52"/>
<dbReference type="GO" id="GO:0031179">
    <property type="term" value="P:peptide modification"/>
    <property type="evidence" value="ECO:0007669"/>
    <property type="project" value="InterPro"/>
</dbReference>
<dbReference type="Gene3D" id="1.50.10.20">
    <property type="match status" value="1"/>
</dbReference>
<organism evidence="2 4">
    <name type="scientific">Clostridium neonatale</name>
    <dbReference type="NCBI Taxonomy" id="137838"/>
    <lineage>
        <taxon>Bacteria</taxon>
        <taxon>Bacillati</taxon>
        <taxon>Bacillota</taxon>
        <taxon>Clostridia</taxon>
        <taxon>Eubacteriales</taxon>
        <taxon>Clostridiaceae</taxon>
        <taxon>Clostridium</taxon>
    </lineage>
</organism>
<dbReference type="InterPro" id="IPR007822">
    <property type="entry name" value="LANC-like"/>
</dbReference>
<feature type="binding site" evidence="1">
    <location>
        <position position="344"/>
    </location>
    <ligand>
        <name>Zn(2+)</name>
        <dbReference type="ChEBI" id="CHEBI:29105"/>
    </ligand>
</feature>
<dbReference type="RefSeq" id="WP_210888855.1">
    <property type="nucleotide sequence ID" value="NZ_CAKJVE010000001.1"/>
</dbReference>
<keyword evidence="1" id="KW-0862">Zinc</keyword>
<accession>A0AA86MD52</accession>
<dbReference type="InterPro" id="IPR033889">
    <property type="entry name" value="LanC"/>
</dbReference>
<dbReference type="GO" id="GO:0005886">
    <property type="term" value="C:plasma membrane"/>
    <property type="evidence" value="ECO:0007669"/>
    <property type="project" value="TreeGrafter"/>
</dbReference>
<reference evidence="2" key="1">
    <citation type="submission" date="2021-10" db="EMBL/GenBank/DDBJ databases">
        <authorList>
            <person name="Mesa V."/>
        </authorList>
    </citation>
    <scope>NUCLEOTIDE SEQUENCE</scope>
    <source>
        <strain evidence="2">CC3_PB</strain>
    </source>
</reference>
<evidence type="ECO:0000256" key="1">
    <source>
        <dbReference type="PIRSR" id="PIRSR607822-1"/>
    </source>
</evidence>
<comment type="caution">
    <text evidence="2">The sequence shown here is derived from an EMBL/GenBank/DDBJ whole genome shotgun (WGS) entry which is preliminary data.</text>
</comment>
<keyword evidence="1" id="KW-0479">Metal-binding</keyword>
<evidence type="ECO:0000313" key="2">
    <source>
        <dbReference type="EMBL" id="CAG9701652.1"/>
    </source>
</evidence>
<reference evidence="3" key="2">
    <citation type="submission" date="2022-10" db="EMBL/GenBank/DDBJ databases">
        <authorList>
            <person name="Aires J."/>
            <person name="Mesa V."/>
        </authorList>
    </citation>
    <scope>NUCLEOTIDE SEQUENCE</scope>
    <source>
        <strain evidence="3">Clostridium neonatale JD116</strain>
    </source>
</reference>
<protein>
    <submittedName>
        <fullName evidence="2">Subtilin biosynthesis protein SpaC</fullName>
    </submittedName>
</protein>
<dbReference type="CDD" id="cd04793">
    <property type="entry name" value="LanC"/>
    <property type="match status" value="1"/>
</dbReference>
<dbReference type="PANTHER" id="PTHR12736">
    <property type="entry name" value="LANC-LIKE PROTEIN"/>
    <property type="match status" value="1"/>
</dbReference>
<dbReference type="PRINTS" id="PR01950">
    <property type="entry name" value="LANCSUPER"/>
</dbReference>
<sequence>MEKERIKSLILSIGKRLSDYDYIKEVVNNEKNFINIEGMTINPFRELSLSHGIPALCVLYGELNEQYPDEGFDNIGHEYMIKMGRAIEEQGISSLAMFSGASGIGLSAVCLSHSRTRYTSFINNINSFIEDAVEKLVVELKSHKDINMSDYDVIEGLCGVANYCMLFHNDKKMKEALILILEYIIEICKDKALDNLTIPGWYILSENQFLKHDQALWPNGCFNIGLSHGIPGMLLVLCNSAKLNIKLPKQLDTIIKISDFLMKFHIENEEKNYWGSHISLEEYINNKVNETNSRDAWCYGTPGVAYSLIISGKLMNEREYIDSSIDAMKKAIKRLNGIYSPTFCHGFSGIAYISKRFYEITNIEYFNESSINFSNKILDFYDEKAPFGFYNIEKDNERIEYYDYIGIIDGAIGILLTILAIENGVKTPWDYAFSLQSIEL</sequence>
<feature type="binding site" evidence="1">
    <location>
        <position position="298"/>
    </location>
    <ligand>
        <name>Zn(2+)</name>
        <dbReference type="ChEBI" id="CHEBI:29105"/>
    </ligand>
</feature>